<dbReference type="STRING" id="48256.CLHUN_02010"/>
<accession>A0A1V4SSF8</accession>
<name>A0A1V4SSF8_RUMHU</name>
<proteinExistence type="predicted"/>
<dbReference type="AlphaFoldDB" id="A0A1V4SSF8"/>
<evidence type="ECO:0000313" key="2">
    <source>
        <dbReference type="Proteomes" id="UP000191554"/>
    </source>
</evidence>
<dbReference type="EMBL" id="MZGX01000001">
    <property type="protein sequence ID" value="OPX46385.1"/>
    <property type="molecule type" value="Genomic_DNA"/>
</dbReference>
<sequence>MLTWKKNIFVNAIKARMSQEQRTAEEIIQDYAALIESEKMEILSAIG</sequence>
<organism evidence="1 2">
    <name type="scientific">Ruminiclostridium hungatei</name>
    <name type="common">Clostridium hungatei</name>
    <dbReference type="NCBI Taxonomy" id="48256"/>
    <lineage>
        <taxon>Bacteria</taxon>
        <taxon>Bacillati</taxon>
        <taxon>Bacillota</taxon>
        <taxon>Clostridia</taxon>
        <taxon>Eubacteriales</taxon>
        <taxon>Oscillospiraceae</taxon>
        <taxon>Ruminiclostridium</taxon>
    </lineage>
</organism>
<keyword evidence="2" id="KW-1185">Reference proteome</keyword>
<dbReference type="Proteomes" id="UP000191554">
    <property type="component" value="Unassembled WGS sequence"/>
</dbReference>
<protein>
    <submittedName>
        <fullName evidence="1">Uncharacterized protein</fullName>
    </submittedName>
</protein>
<comment type="caution">
    <text evidence="1">The sequence shown here is derived from an EMBL/GenBank/DDBJ whole genome shotgun (WGS) entry which is preliminary data.</text>
</comment>
<evidence type="ECO:0000313" key="1">
    <source>
        <dbReference type="EMBL" id="OPX46385.1"/>
    </source>
</evidence>
<gene>
    <name evidence="1" type="ORF">CLHUN_02010</name>
</gene>
<dbReference type="RefSeq" id="WP_165755616.1">
    <property type="nucleotide sequence ID" value="NZ_MZGX01000001.1"/>
</dbReference>
<reference evidence="1 2" key="1">
    <citation type="submission" date="2017-03" db="EMBL/GenBank/DDBJ databases">
        <title>Genome sequence of Clostridium hungatei DSM 14427.</title>
        <authorList>
            <person name="Poehlein A."/>
            <person name="Daniel R."/>
        </authorList>
    </citation>
    <scope>NUCLEOTIDE SEQUENCE [LARGE SCALE GENOMIC DNA]</scope>
    <source>
        <strain evidence="1 2">DSM 14427</strain>
    </source>
</reference>